<keyword evidence="1" id="KW-0812">Transmembrane</keyword>
<accession>A0A2P2NMX2</accession>
<evidence type="ECO:0000313" key="2">
    <source>
        <dbReference type="EMBL" id="MBX43750.1"/>
    </source>
</evidence>
<keyword evidence="1" id="KW-0472">Membrane</keyword>
<protein>
    <submittedName>
        <fullName evidence="2">Uncharacterized protein</fullName>
    </submittedName>
</protein>
<proteinExistence type="predicted"/>
<keyword evidence="1" id="KW-1133">Transmembrane helix</keyword>
<evidence type="ECO:0000256" key="1">
    <source>
        <dbReference type="SAM" id="Phobius"/>
    </source>
</evidence>
<reference evidence="2" key="1">
    <citation type="submission" date="2018-02" db="EMBL/GenBank/DDBJ databases">
        <title>Rhizophora mucronata_Transcriptome.</title>
        <authorList>
            <person name="Meera S.P."/>
            <person name="Sreeshan A."/>
            <person name="Augustine A."/>
        </authorList>
    </citation>
    <scope>NUCLEOTIDE SEQUENCE</scope>
    <source>
        <tissue evidence="2">Leaf</tissue>
    </source>
</reference>
<sequence>MSIFFSSNWSRSLLRYGLALCHLSWCLYTLFIENSCILKLPYCSTVENSMHIMP</sequence>
<feature type="transmembrane region" description="Helical" evidence="1">
    <location>
        <begin position="12"/>
        <end position="31"/>
    </location>
</feature>
<name>A0A2P2NMX2_RHIMU</name>
<organism evidence="2">
    <name type="scientific">Rhizophora mucronata</name>
    <name type="common">Asiatic mangrove</name>
    <dbReference type="NCBI Taxonomy" id="61149"/>
    <lineage>
        <taxon>Eukaryota</taxon>
        <taxon>Viridiplantae</taxon>
        <taxon>Streptophyta</taxon>
        <taxon>Embryophyta</taxon>
        <taxon>Tracheophyta</taxon>
        <taxon>Spermatophyta</taxon>
        <taxon>Magnoliopsida</taxon>
        <taxon>eudicotyledons</taxon>
        <taxon>Gunneridae</taxon>
        <taxon>Pentapetalae</taxon>
        <taxon>rosids</taxon>
        <taxon>fabids</taxon>
        <taxon>Malpighiales</taxon>
        <taxon>Rhizophoraceae</taxon>
        <taxon>Rhizophora</taxon>
    </lineage>
</organism>
<dbReference type="AlphaFoldDB" id="A0A2P2NMX2"/>
<dbReference type="EMBL" id="GGEC01063266">
    <property type="protein sequence ID" value="MBX43750.1"/>
    <property type="molecule type" value="Transcribed_RNA"/>
</dbReference>